<accession>A0A0D0J193</accession>
<dbReference type="AlphaFoldDB" id="A0A0D0J193"/>
<keyword evidence="1" id="KW-0732">Signal</keyword>
<proteinExistence type="predicted"/>
<reference evidence="2 3" key="1">
    <citation type="submission" date="2014-12" db="EMBL/GenBank/DDBJ databases">
        <title>16Stimator: statistical estimation of ribosomal gene copy numbers from draft genome assemblies.</title>
        <authorList>
            <person name="Perisin M.A."/>
            <person name="Vetter M."/>
            <person name="Gilbert J.A."/>
            <person name="Bergelson J."/>
        </authorList>
    </citation>
    <scope>NUCLEOTIDE SEQUENCE [LARGE SCALE GENOMIC DNA]</scope>
    <source>
        <strain evidence="2 3">MEJ076</strain>
    </source>
</reference>
<feature type="signal peptide" evidence="1">
    <location>
        <begin position="1"/>
        <end position="17"/>
    </location>
</feature>
<gene>
    <name evidence="2" type="ORF">RU07_21730</name>
</gene>
<evidence type="ECO:0000256" key="1">
    <source>
        <dbReference type="SAM" id="SignalP"/>
    </source>
</evidence>
<comment type="caution">
    <text evidence="2">The sequence shown here is derived from an EMBL/GenBank/DDBJ whole genome shotgun (WGS) entry which is preliminary data.</text>
</comment>
<name>A0A0D0J193_AGRTU</name>
<evidence type="ECO:0008006" key="4">
    <source>
        <dbReference type="Google" id="ProtNLM"/>
    </source>
</evidence>
<evidence type="ECO:0000313" key="2">
    <source>
        <dbReference type="EMBL" id="KIP99259.1"/>
    </source>
</evidence>
<feature type="chain" id="PRO_5002212889" description="Ti plasmid pTi15955 T-DNA region" evidence="1">
    <location>
        <begin position="18"/>
        <end position="61"/>
    </location>
</feature>
<evidence type="ECO:0000313" key="3">
    <source>
        <dbReference type="Proteomes" id="UP000035017"/>
    </source>
</evidence>
<dbReference type="Proteomes" id="UP000035017">
    <property type="component" value="Unassembled WGS sequence"/>
</dbReference>
<dbReference type="EMBL" id="JXQV01000030">
    <property type="protein sequence ID" value="KIP99259.1"/>
    <property type="molecule type" value="Genomic_DNA"/>
</dbReference>
<organism evidence="2 3">
    <name type="scientific">Agrobacterium tumefaciens</name>
    <dbReference type="NCBI Taxonomy" id="358"/>
    <lineage>
        <taxon>Bacteria</taxon>
        <taxon>Pseudomonadati</taxon>
        <taxon>Pseudomonadota</taxon>
        <taxon>Alphaproteobacteria</taxon>
        <taxon>Hyphomicrobiales</taxon>
        <taxon>Rhizobiaceae</taxon>
        <taxon>Rhizobium/Agrobacterium group</taxon>
        <taxon>Agrobacterium</taxon>
        <taxon>Agrobacterium tumefaciens complex</taxon>
    </lineage>
</organism>
<protein>
    <recommendedName>
        <fullName evidence="4">Ti plasmid pTi15955 T-DNA region</fullName>
    </recommendedName>
</protein>
<sequence length="61" mass="6917">MLLLASLHSLTASFCHIAFPAKFLVNHAQVSMEFFAIFLFHCGQKFATIWHDAQNGYCLID</sequence>